<evidence type="ECO:0000313" key="3">
    <source>
        <dbReference type="RefSeq" id="XP_017974506.1"/>
    </source>
</evidence>
<protein>
    <submittedName>
        <fullName evidence="3">Uncharacterized protein LOC18612713</fullName>
    </submittedName>
</protein>
<feature type="region of interest" description="Disordered" evidence="1">
    <location>
        <begin position="60"/>
        <end position="79"/>
    </location>
</feature>
<name>A0AB32W8W6_THECC</name>
<evidence type="ECO:0000256" key="1">
    <source>
        <dbReference type="SAM" id="MobiDB-lite"/>
    </source>
</evidence>
<dbReference type="KEGG" id="tcc:18612713"/>
<reference evidence="3" key="2">
    <citation type="submission" date="2025-08" db="UniProtKB">
        <authorList>
            <consortium name="RefSeq"/>
        </authorList>
    </citation>
    <scope>IDENTIFICATION</scope>
</reference>
<dbReference type="Proteomes" id="UP000694886">
    <property type="component" value="Chromosome 1"/>
</dbReference>
<dbReference type="GeneID" id="18612713"/>
<evidence type="ECO:0000313" key="2">
    <source>
        <dbReference type="Proteomes" id="UP000694886"/>
    </source>
</evidence>
<proteinExistence type="predicted"/>
<dbReference type="RefSeq" id="XP_017974506.1">
    <property type="nucleotide sequence ID" value="XM_018119017.1"/>
</dbReference>
<gene>
    <name evidence="3" type="primary">LOC18612713</name>
</gene>
<accession>A0AB32W8W6</accession>
<sequence length="127" mass="13925">MESYTSAIVKKYGAEPSSQLDFDPKAWIKPIGRLMSTWTNINRFGTRVLSLRLLATTMTSKSACGPNDASPPMSTPVPERKGYQQLLSNVTTLMTGLTDIKGLLMDVIGSRRSQPQPDEFGPLQPPP</sequence>
<dbReference type="Gramene" id="Tc01v2_t018210.5">
    <property type="protein sequence ID" value="Tc01v2_p018210.5"/>
    <property type="gene ID" value="Tc01v2_g018210"/>
</dbReference>
<organism evidence="2 3">
    <name type="scientific">Theobroma cacao</name>
    <name type="common">Cacao</name>
    <name type="synonym">Cocoa</name>
    <dbReference type="NCBI Taxonomy" id="3641"/>
    <lineage>
        <taxon>Eukaryota</taxon>
        <taxon>Viridiplantae</taxon>
        <taxon>Streptophyta</taxon>
        <taxon>Embryophyta</taxon>
        <taxon>Tracheophyta</taxon>
        <taxon>Spermatophyta</taxon>
        <taxon>Magnoliopsida</taxon>
        <taxon>eudicotyledons</taxon>
        <taxon>Gunneridae</taxon>
        <taxon>Pentapetalae</taxon>
        <taxon>rosids</taxon>
        <taxon>malvids</taxon>
        <taxon>Malvales</taxon>
        <taxon>Malvaceae</taxon>
        <taxon>Byttnerioideae</taxon>
        <taxon>Theobroma</taxon>
    </lineage>
</organism>
<reference evidence="2" key="1">
    <citation type="journal article" date="1997" name="Nucleic Acids Res.">
        <title>tRNAscan-SE: a program for improved detection of transfer RNA genes in genomic sequence.</title>
        <authorList>
            <person name="Lowe T.M."/>
            <person name="Eddy S.R."/>
        </authorList>
    </citation>
    <scope>NUCLEOTIDE SEQUENCE [LARGE SCALE GENOMIC DNA]</scope>
    <source>
        <strain evidence="2">r\B97-61/B2</strain>
    </source>
</reference>
<dbReference type="AlphaFoldDB" id="A0AB32W8W6"/>